<evidence type="ECO:0000256" key="1">
    <source>
        <dbReference type="SAM" id="MobiDB-lite"/>
    </source>
</evidence>
<feature type="compositionally biased region" description="Acidic residues" evidence="1">
    <location>
        <begin position="136"/>
        <end position="148"/>
    </location>
</feature>
<organism evidence="2 3">
    <name type="scientific">Sodiomyces alkalinus (strain CBS 110278 / VKM F-3762 / F11)</name>
    <name type="common">Alkaliphilic filamentous fungus</name>
    <dbReference type="NCBI Taxonomy" id="1314773"/>
    <lineage>
        <taxon>Eukaryota</taxon>
        <taxon>Fungi</taxon>
        <taxon>Dikarya</taxon>
        <taxon>Ascomycota</taxon>
        <taxon>Pezizomycotina</taxon>
        <taxon>Sordariomycetes</taxon>
        <taxon>Hypocreomycetidae</taxon>
        <taxon>Glomerellales</taxon>
        <taxon>Plectosphaerellaceae</taxon>
        <taxon>Sodiomyces</taxon>
    </lineage>
</organism>
<name>A0A3N2Q5T4_SODAK</name>
<dbReference type="OrthoDB" id="4925544at2759"/>
<proteinExistence type="predicted"/>
<dbReference type="RefSeq" id="XP_028469918.1">
    <property type="nucleotide sequence ID" value="XM_028615661.1"/>
</dbReference>
<feature type="compositionally biased region" description="Low complexity" evidence="1">
    <location>
        <begin position="158"/>
        <end position="172"/>
    </location>
</feature>
<feature type="compositionally biased region" description="Low complexity" evidence="1">
    <location>
        <begin position="22"/>
        <end position="34"/>
    </location>
</feature>
<dbReference type="Proteomes" id="UP000272025">
    <property type="component" value="Unassembled WGS sequence"/>
</dbReference>
<gene>
    <name evidence="2" type="ORF">SODALDRAFT_7627</name>
</gene>
<feature type="compositionally biased region" description="Acidic residues" evidence="1">
    <location>
        <begin position="118"/>
        <end position="128"/>
    </location>
</feature>
<sequence length="844" mass="94062">MEEQKLSAQHFEPDSSDPADKQLQPLSQSSLSSSELTLRFPRPQGNRQLASWIASSHSDIMTPSADPYGDATASLSESTFEFIHTDDESQDGPASESLDSFDDSRADDVHSLAGTEQSADDLETDSEIEFNNQETREEEEDEVAEEEQEARNNSQVYAEESLSSPSTPASASIIDPTTNTPSFLDPTLAPSRGASASQDPKHVSDEEDLARQNDTPNISWPPFATVHQRMDEEYLLIKKPLRIMYVGSPTAQEDIVKKMASALTAPSGPGSSQLDEAEFRRTHIKVERCTLAQETAYMSTHGVIETMIFITVDGERTYSTLAHRRNFHVTSHWTVPDFAVFYASQEDDAIAGETRDAAWLFMKQHCVPCILISDPQLCLLPVNVWSKYIDGRAIHRRLFSSHNRQTGRLPVDLTSFLNVDSGKLNRNLAYLARRYSRKREEKPGESEIEGLCAHASKAAREIWRYMLDRCPVVSTYVLIHLLLFGLTAVVCYGVSRVSLVAPPIPAPGAVHQPLTSPPPVASTAIYPDSTMTSNLTSTTMVDIPRANASPTNLALAPFPSFFSESVTGSQESTVCSAEVHGRNEILVKIPLSTKTTWLAKDSISIDVLRGGRLVKTKFSSIDEGLLIEIPMSEAYGPISVTVVTTRKPKVNETFEVDFGKSIIEEVVDFGRFLVDRVSDVAGGVAKAADRVRDKARDTASETPELVLSLRHSLLKKLTDLPERVRAETSVTVDYLKNAWSNSNLMPKQWRRIQDETSRHMEDYSDQVRLSVLKAQIASHLGWLRLQGKHEEYNLYREKAKAYLADKYSEAVKARQVRHRTDAKTSSESGCRSWRWSRKCWLGDK</sequence>
<accession>A0A3N2Q5T4</accession>
<feature type="region of interest" description="Disordered" evidence="1">
    <location>
        <begin position="79"/>
        <end position="222"/>
    </location>
</feature>
<dbReference type="EMBL" id="ML119051">
    <property type="protein sequence ID" value="ROT42112.1"/>
    <property type="molecule type" value="Genomic_DNA"/>
</dbReference>
<evidence type="ECO:0000313" key="2">
    <source>
        <dbReference type="EMBL" id="ROT42112.1"/>
    </source>
</evidence>
<dbReference type="STRING" id="1314773.A0A3N2Q5T4"/>
<feature type="region of interest" description="Disordered" evidence="1">
    <location>
        <begin position="1"/>
        <end position="43"/>
    </location>
</feature>
<protein>
    <submittedName>
        <fullName evidence="2">Uncharacterized protein</fullName>
    </submittedName>
</protein>
<dbReference type="GeneID" id="39584138"/>
<dbReference type="AlphaFoldDB" id="A0A3N2Q5T4"/>
<reference evidence="2 3" key="1">
    <citation type="journal article" date="2018" name="Mol. Ecol.">
        <title>The obligate alkalophilic soda-lake fungus Sodiomyces alkalinus has shifted to a protein diet.</title>
        <authorList>
            <person name="Grum-Grzhimaylo A.A."/>
            <person name="Falkoski D.L."/>
            <person name="van den Heuvel J."/>
            <person name="Valero-Jimenez C.A."/>
            <person name="Min B."/>
            <person name="Choi I.G."/>
            <person name="Lipzen A."/>
            <person name="Daum C.G."/>
            <person name="Aanen D.K."/>
            <person name="Tsang A."/>
            <person name="Henrissat B."/>
            <person name="Bilanenko E.N."/>
            <person name="de Vries R.P."/>
            <person name="van Kan J.A.L."/>
            <person name="Grigoriev I.V."/>
            <person name="Debets A.J.M."/>
        </authorList>
    </citation>
    <scope>NUCLEOTIDE SEQUENCE [LARGE SCALE GENOMIC DNA]</scope>
    <source>
        <strain evidence="2 3">F11</strain>
    </source>
</reference>
<keyword evidence="3" id="KW-1185">Reference proteome</keyword>
<evidence type="ECO:0000313" key="3">
    <source>
        <dbReference type="Proteomes" id="UP000272025"/>
    </source>
</evidence>